<proteinExistence type="predicted"/>
<dbReference type="InterPro" id="IPR055457">
    <property type="entry name" value="OST48_N"/>
</dbReference>
<name>A0A368FC45_ANCCA</name>
<dbReference type="STRING" id="29170.A0A368FC45"/>
<sequence>MKKIEFGGSISVEEITRFVDEGGNLLVTGGPNLGQAVRELALQHGFEFDEPETMGEGGRYRHKEGCPHIVDYFQVHVVVNPIVAQYNVVTIVVASCVDEKPIFSYT</sequence>
<dbReference type="Proteomes" id="UP000252519">
    <property type="component" value="Unassembled WGS sequence"/>
</dbReference>
<comment type="caution">
    <text evidence="2">The sequence shown here is derived from an EMBL/GenBank/DDBJ whole genome shotgun (WGS) entry which is preliminary data.</text>
</comment>
<protein>
    <recommendedName>
        <fullName evidence="1">OST48 N-terminal domain-containing protein</fullName>
    </recommendedName>
</protein>
<dbReference type="OrthoDB" id="29105at2759"/>
<evidence type="ECO:0000313" key="3">
    <source>
        <dbReference type="Proteomes" id="UP000252519"/>
    </source>
</evidence>
<reference evidence="2 3" key="1">
    <citation type="submission" date="2014-10" db="EMBL/GenBank/DDBJ databases">
        <title>Draft genome of the hookworm Ancylostoma caninum.</title>
        <authorList>
            <person name="Mitreva M."/>
        </authorList>
    </citation>
    <scope>NUCLEOTIDE SEQUENCE [LARGE SCALE GENOMIC DNA]</scope>
    <source>
        <strain evidence="2 3">Baltimore</strain>
    </source>
</reference>
<keyword evidence="3" id="KW-1185">Reference proteome</keyword>
<dbReference type="AlphaFoldDB" id="A0A368FC45"/>
<accession>A0A368FC45</accession>
<gene>
    <name evidence="2" type="ORF">ANCCAN_25780</name>
</gene>
<dbReference type="EMBL" id="JOJR01002584">
    <property type="protein sequence ID" value="RCN28480.1"/>
    <property type="molecule type" value="Genomic_DNA"/>
</dbReference>
<evidence type="ECO:0000259" key="1">
    <source>
        <dbReference type="Pfam" id="PF03345"/>
    </source>
</evidence>
<evidence type="ECO:0000313" key="2">
    <source>
        <dbReference type="EMBL" id="RCN28480.1"/>
    </source>
</evidence>
<dbReference type="Pfam" id="PF03345">
    <property type="entry name" value="OST48_N"/>
    <property type="match status" value="1"/>
</dbReference>
<organism evidence="2 3">
    <name type="scientific">Ancylostoma caninum</name>
    <name type="common">Dog hookworm</name>
    <dbReference type="NCBI Taxonomy" id="29170"/>
    <lineage>
        <taxon>Eukaryota</taxon>
        <taxon>Metazoa</taxon>
        <taxon>Ecdysozoa</taxon>
        <taxon>Nematoda</taxon>
        <taxon>Chromadorea</taxon>
        <taxon>Rhabditida</taxon>
        <taxon>Rhabditina</taxon>
        <taxon>Rhabditomorpha</taxon>
        <taxon>Strongyloidea</taxon>
        <taxon>Ancylostomatidae</taxon>
        <taxon>Ancylostomatinae</taxon>
        <taxon>Ancylostoma</taxon>
    </lineage>
</organism>
<feature type="domain" description="OST48 N-terminal" evidence="1">
    <location>
        <begin position="2"/>
        <end position="53"/>
    </location>
</feature>